<dbReference type="Gene3D" id="3.30.720.120">
    <property type="match status" value="1"/>
</dbReference>
<organism evidence="3 4">
    <name type="scientific">Meridianimarinicoccus marinus</name>
    <dbReference type="NCBI Taxonomy" id="3231483"/>
    <lineage>
        <taxon>Bacteria</taxon>
        <taxon>Pseudomonadati</taxon>
        <taxon>Pseudomonadota</taxon>
        <taxon>Alphaproteobacteria</taxon>
        <taxon>Rhodobacterales</taxon>
        <taxon>Paracoccaceae</taxon>
        <taxon>Meridianimarinicoccus</taxon>
    </lineage>
</organism>
<keyword evidence="4" id="KW-1185">Reference proteome</keyword>
<dbReference type="SUPFAM" id="SSF54593">
    <property type="entry name" value="Glyoxalase/Bleomycin resistance protein/Dihydroxybiphenyl dioxygenase"/>
    <property type="match status" value="1"/>
</dbReference>
<dbReference type="Gene3D" id="3.30.720.110">
    <property type="match status" value="1"/>
</dbReference>
<evidence type="ECO:0000313" key="4">
    <source>
        <dbReference type="Proteomes" id="UP001553161"/>
    </source>
</evidence>
<evidence type="ECO:0000259" key="2">
    <source>
        <dbReference type="PROSITE" id="PS51819"/>
    </source>
</evidence>
<dbReference type="PANTHER" id="PTHR34109">
    <property type="entry name" value="BNAUNNG04460D PROTEIN-RELATED"/>
    <property type="match status" value="1"/>
</dbReference>
<evidence type="ECO:0000313" key="3">
    <source>
        <dbReference type="EMBL" id="MEV8468832.1"/>
    </source>
</evidence>
<dbReference type="InterPro" id="IPR037523">
    <property type="entry name" value="VOC_core"/>
</dbReference>
<dbReference type="InterPro" id="IPR029068">
    <property type="entry name" value="Glyas_Bleomycin-R_OHBP_Dase"/>
</dbReference>
<comment type="caution">
    <text evidence="3">The sequence shown here is derived from an EMBL/GenBank/DDBJ whole genome shotgun (WGS) entry which is preliminary data.</text>
</comment>
<dbReference type="InterPro" id="IPR004360">
    <property type="entry name" value="Glyas_Fos-R_dOase_dom"/>
</dbReference>
<dbReference type="RefSeq" id="WP_366194788.1">
    <property type="nucleotide sequence ID" value="NZ_JBFBVU010000043.1"/>
</dbReference>
<reference evidence="3 4" key="1">
    <citation type="submission" date="2024-07" db="EMBL/GenBank/DDBJ databases">
        <authorList>
            <person name="Kang M."/>
        </authorList>
    </citation>
    <scope>NUCLEOTIDE SEQUENCE [LARGE SCALE GENOMIC DNA]</scope>
    <source>
        <strain evidence="3 4">DFM31</strain>
    </source>
</reference>
<dbReference type="PROSITE" id="PS51819">
    <property type="entry name" value="VOC"/>
    <property type="match status" value="1"/>
</dbReference>
<accession>A0ABV3LBG4</accession>
<dbReference type="Proteomes" id="UP001553161">
    <property type="component" value="Unassembled WGS sequence"/>
</dbReference>
<sequence>MNKNTRKVAPIPRGYRSITPHICVSDVDAAVGLYVNAFGATVVSTETALGSETTLFAQLKIGNALVTIGQGEGFGPGIVSLHHYVENLDRTWESALAAGFTVVREPEETYWGDRMGLMLDPIGVRWSIGQRVTRLTAEEREIRAKTAMGYRAETAHAEPQPVGTPLSAQDLAENATVPPGAAPCPATERQPVDKTLSPFPTSMHDLNA</sequence>
<protein>
    <submittedName>
        <fullName evidence="3">VOC family protein</fullName>
    </submittedName>
</protein>
<name>A0ABV3LBG4_9RHOB</name>
<dbReference type="PANTHER" id="PTHR34109:SF1">
    <property type="entry name" value="VOC DOMAIN-CONTAINING PROTEIN"/>
    <property type="match status" value="1"/>
</dbReference>
<feature type="domain" description="VOC" evidence="2">
    <location>
        <begin position="14"/>
        <end position="131"/>
    </location>
</feature>
<gene>
    <name evidence="3" type="ORF">AB0T83_18925</name>
</gene>
<dbReference type="EMBL" id="JBFBVU010000043">
    <property type="protein sequence ID" value="MEV8468832.1"/>
    <property type="molecule type" value="Genomic_DNA"/>
</dbReference>
<proteinExistence type="predicted"/>
<dbReference type="Pfam" id="PF00903">
    <property type="entry name" value="Glyoxalase"/>
    <property type="match status" value="1"/>
</dbReference>
<feature type="region of interest" description="Disordered" evidence="1">
    <location>
        <begin position="175"/>
        <end position="208"/>
    </location>
</feature>
<evidence type="ECO:0000256" key="1">
    <source>
        <dbReference type="SAM" id="MobiDB-lite"/>
    </source>
</evidence>